<dbReference type="Proteomes" id="UP000192936">
    <property type="component" value="Unassembled WGS sequence"/>
</dbReference>
<protein>
    <recommendedName>
        <fullName evidence="1">Antitoxin Xre/MbcA/ParS-like toxin-binding domain-containing protein</fullName>
    </recommendedName>
</protein>
<dbReference type="RefSeq" id="WP_085083286.1">
    <property type="nucleotide sequence ID" value="NZ_FXAK01000001.1"/>
</dbReference>
<evidence type="ECO:0000313" key="3">
    <source>
        <dbReference type="Proteomes" id="UP000192936"/>
    </source>
</evidence>
<dbReference type="Pfam" id="PF09722">
    <property type="entry name" value="Xre_MbcA_ParS_C"/>
    <property type="match status" value="1"/>
</dbReference>
<accession>A0A1X7DW32</accession>
<sequence length="131" mass="14163">MVATARQQAGTADDTVARGMAGVFTILKAWGASNEQARRILGSPAERTFYAWKAGRVGAVPHDTVRRLGYVLGIYKSLQILYANPQQADGWPARPNRAFGGQAPLERMAGGDVTDLAAVHQYLDAYRGAWS</sequence>
<dbReference type="OrthoDB" id="117888at2"/>
<feature type="domain" description="Antitoxin Xre/MbcA/ParS-like toxin-binding" evidence="1">
    <location>
        <begin position="77"/>
        <end position="128"/>
    </location>
</feature>
<dbReference type="EMBL" id="FXAK01000001">
    <property type="protein sequence ID" value="SMF22598.1"/>
    <property type="molecule type" value="Genomic_DNA"/>
</dbReference>
<name>A0A1X7DW32_9PROT</name>
<evidence type="ECO:0000259" key="1">
    <source>
        <dbReference type="Pfam" id="PF09722"/>
    </source>
</evidence>
<dbReference type="STRING" id="286727.SAMN02982917_1076"/>
<proteinExistence type="predicted"/>
<dbReference type="InterPro" id="IPR024467">
    <property type="entry name" value="Xre/MbcA/ParS-like_toxin-bd"/>
</dbReference>
<evidence type="ECO:0000313" key="2">
    <source>
        <dbReference type="EMBL" id="SMF22598.1"/>
    </source>
</evidence>
<gene>
    <name evidence="2" type="ORF">SAMN02982917_1076</name>
</gene>
<dbReference type="AlphaFoldDB" id="A0A1X7DW32"/>
<reference evidence="2 3" key="1">
    <citation type="submission" date="2017-04" db="EMBL/GenBank/DDBJ databases">
        <authorList>
            <person name="Afonso C.L."/>
            <person name="Miller P.J."/>
            <person name="Scott M.A."/>
            <person name="Spackman E."/>
            <person name="Goraichik I."/>
            <person name="Dimitrov K.M."/>
            <person name="Suarez D.L."/>
            <person name="Swayne D.E."/>
        </authorList>
    </citation>
    <scope>NUCLEOTIDE SEQUENCE [LARGE SCALE GENOMIC DNA]</scope>
    <source>
        <strain evidence="2 3">A2P</strain>
    </source>
</reference>
<organism evidence="2 3">
    <name type="scientific">Azospirillum oryzae</name>
    <dbReference type="NCBI Taxonomy" id="286727"/>
    <lineage>
        <taxon>Bacteria</taxon>
        <taxon>Pseudomonadati</taxon>
        <taxon>Pseudomonadota</taxon>
        <taxon>Alphaproteobacteria</taxon>
        <taxon>Rhodospirillales</taxon>
        <taxon>Azospirillaceae</taxon>
        <taxon>Azospirillum</taxon>
    </lineage>
</organism>